<sequence length="538" mass="59919">MLTTINGSDMKGIFMKGAENLLAHRDEINALNVFPVPDGDTGSNMSSTMLEACKYLENLTDEKLSKVLDAIKRGTLMGARGNSGVILSQIFRGFCDTLSKKSKLTVADFVKGIKGAKETSYKAVLRPVEGTILTVIRVLDEHSKELSNLESFEALFEKMEEIALDTVKKTPSLLPKLKEANVVDAGAKGLYYIIQGFKMYALGDTSINLEGVETRPSEEITIAYEELTYQYCTELIVRAKRPITNGTQKQLENYLNTIGDSVVFFVQDDIIKLHVHTNNPGQVIEEFLKHGELLKVKIDNMKEQHEHVVGEAYAKKERKKIAYVAVSPGEGISKVLKDLGVDEIISGGQSMNPSMADILDAIRRANAENVIVFPNNSNIILAAEQAAKTAEQEGIKVYVVKTTNVQQSISAMIYRVGEEIEEIITSIEETIKKTIAISITVAVRDSKYAGEKIKKDEYLGFLNKELVAHHKNLVNVLDKIYQRCKLEEHEILTVFVGSSATPIEQSIVEKYTKKKYPNVQIEFIEGGQPHYPFLMMVE</sequence>
<dbReference type="InterPro" id="IPR019986">
    <property type="entry name" value="YloV-like"/>
</dbReference>
<dbReference type="NCBIfam" id="TIGR03599">
    <property type="entry name" value="YloV"/>
    <property type="match status" value="1"/>
</dbReference>
<dbReference type="PANTHER" id="PTHR33434">
    <property type="entry name" value="DEGV DOMAIN-CONTAINING PROTEIN DR_1986-RELATED"/>
    <property type="match status" value="1"/>
</dbReference>
<dbReference type="SUPFAM" id="SSF101473">
    <property type="entry name" value="DhaL-like"/>
    <property type="match status" value="1"/>
</dbReference>
<dbReference type="InterPro" id="IPR050270">
    <property type="entry name" value="DegV_domain_contain"/>
</dbReference>
<dbReference type="InterPro" id="IPR036117">
    <property type="entry name" value="DhaL_dom_sf"/>
</dbReference>
<reference evidence="2" key="1">
    <citation type="journal article" date="2020" name="mSystems">
        <title>Genome- and Community-Level Interaction Insights into Carbon Utilization and Element Cycling Functions of Hydrothermarchaeota in Hydrothermal Sediment.</title>
        <authorList>
            <person name="Zhou Z."/>
            <person name="Liu Y."/>
            <person name="Xu W."/>
            <person name="Pan J."/>
            <person name="Luo Z.H."/>
            <person name="Li M."/>
        </authorList>
    </citation>
    <scope>NUCLEOTIDE SEQUENCE [LARGE SCALE GENOMIC DNA]</scope>
    <source>
        <strain evidence="2">SpSt-604</strain>
    </source>
</reference>
<dbReference type="SMART" id="SM01120">
    <property type="entry name" value="Dak2"/>
    <property type="match status" value="1"/>
</dbReference>
<proteinExistence type="predicted"/>
<gene>
    <name evidence="2" type="ORF">ENT72_07370</name>
</gene>
<dbReference type="InterPro" id="IPR048394">
    <property type="entry name" value="FakA-like_M"/>
</dbReference>
<protein>
    <submittedName>
        <fullName evidence="2">DAK2 domain-containing protein</fullName>
    </submittedName>
</protein>
<dbReference type="InterPro" id="IPR004007">
    <property type="entry name" value="DhaL_dom"/>
</dbReference>
<dbReference type="SMART" id="SM01121">
    <property type="entry name" value="Dak1_2"/>
    <property type="match status" value="1"/>
</dbReference>
<evidence type="ECO:0000313" key="2">
    <source>
        <dbReference type="EMBL" id="HGU42715.1"/>
    </source>
</evidence>
<organism evidence="2">
    <name type="scientific">Fervidobacterium pennivorans</name>
    <dbReference type="NCBI Taxonomy" id="93466"/>
    <lineage>
        <taxon>Bacteria</taxon>
        <taxon>Thermotogati</taxon>
        <taxon>Thermotogota</taxon>
        <taxon>Thermotogae</taxon>
        <taxon>Thermotogales</taxon>
        <taxon>Fervidobacteriaceae</taxon>
        <taxon>Fervidobacterium</taxon>
    </lineage>
</organism>
<dbReference type="EMBL" id="DSZT01000238">
    <property type="protein sequence ID" value="HGU42715.1"/>
    <property type="molecule type" value="Genomic_DNA"/>
</dbReference>
<dbReference type="InterPro" id="IPR033470">
    <property type="entry name" value="FakA-like_C"/>
</dbReference>
<comment type="caution">
    <text evidence="2">The sequence shown here is derived from an EMBL/GenBank/DDBJ whole genome shotgun (WGS) entry which is preliminary data.</text>
</comment>
<dbReference type="GO" id="GO:0006071">
    <property type="term" value="P:glycerol metabolic process"/>
    <property type="evidence" value="ECO:0007669"/>
    <property type="project" value="InterPro"/>
</dbReference>
<dbReference type="Pfam" id="PF21645">
    <property type="entry name" value="FakA-like_M"/>
    <property type="match status" value="1"/>
</dbReference>
<dbReference type="Pfam" id="PF02734">
    <property type="entry name" value="Dak2"/>
    <property type="match status" value="1"/>
</dbReference>
<dbReference type="GO" id="GO:0004371">
    <property type="term" value="F:glycerone kinase activity"/>
    <property type="evidence" value="ECO:0007669"/>
    <property type="project" value="InterPro"/>
</dbReference>
<dbReference type="Gene3D" id="1.25.40.340">
    <property type="match status" value="1"/>
</dbReference>
<evidence type="ECO:0000259" key="1">
    <source>
        <dbReference type="PROSITE" id="PS51480"/>
    </source>
</evidence>
<dbReference type="AlphaFoldDB" id="A0A7C4RZE3"/>
<feature type="domain" description="DhaL" evidence="1">
    <location>
        <begin position="8"/>
        <end position="199"/>
    </location>
</feature>
<dbReference type="PROSITE" id="PS51480">
    <property type="entry name" value="DHAL"/>
    <property type="match status" value="1"/>
</dbReference>
<name>A0A7C4RZE3_FERPE</name>
<dbReference type="PANTHER" id="PTHR33434:SF4">
    <property type="entry name" value="PHOSPHATASE PROTEIN"/>
    <property type="match status" value="1"/>
</dbReference>
<dbReference type="Pfam" id="PF13684">
    <property type="entry name" value="FakA-like_C"/>
    <property type="match status" value="1"/>
</dbReference>
<accession>A0A7C4RZE3</accession>